<keyword evidence="2" id="KW-0808">Transferase</keyword>
<protein>
    <submittedName>
        <fullName evidence="2">Predicted kinase, aminoglycoside phosphotransferase (APT) family</fullName>
    </submittedName>
</protein>
<gene>
    <name evidence="2" type="ORF">SAMN05421578_1462</name>
</gene>
<accession>A0ABY1KEN2</accession>
<evidence type="ECO:0000259" key="1">
    <source>
        <dbReference type="Pfam" id="PF01636"/>
    </source>
</evidence>
<evidence type="ECO:0000313" key="2">
    <source>
        <dbReference type="EMBL" id="SIR72120.1"/>
    </source>
</evidence>
<dbReference type="EMBL" id="FTNK01000046">
    <property type="protein sequence ID" value="SIR72120.1"/>
    <property type="molecule type" value="Genomic_DNA"/>
</dbReference>
<keyword evidence="2" id="KW-0418">Kinase</keyword>
<dbReference type="Pfam" id="PF01636">
    <property type="entry name" value="APH"/>
    <property type="match status" value="1"/>
</dbReference>
<dbReference type="GO" id="GO:0016301">
    <property type="term" value="F:kinase activity"/>
    <property type="evidence" value="ECO:0007669"/>
    <property type="project" value="UniProtKB-KW"/>
</dbReference>
<comment type="caution">
    <text evidence="2">The sequence shown here is derived from an EMBL/GenBank/DDBJ whole genome shotgun (WGS) entry which is preliminary data.</text>
</comment>
<sequence>MKKSDIIESLLEHDTSLNVVPLDSGLEAEVMKICSPESNFVLKIWNKESNPDVNIQYEILDVLYNQGIAVSKPLGWGLDENNDQVLLTSYDGTPINKLDKPKLYKLMKILSGIHKFPLEILGGSTIPKYDFISYFYPRLDEHPDIRNLLVQLHQSTNMKQDCLIHGDYNLGNILESDGKFTVIDWTNVQMGDPRYDIAWSIVLIWIYVSEKHCSIYRTAFLTENNCVADELELFEAIASLRWILLNRIANLPKRNNTISRIKTILNKNKYLNEKLLKEEENYFS</sequence>
<dbReference type="SUPFAM" id="SSF56112">
    <property type="entry name" value="Protein kinase-like (PK-like)"/>
    <property type="match status" value="1"/>
</dbReference>
<dbReference type="InterPro" id="IPR002575">
    <property type="entry name" value="Aminoglycoside_PTrfase"/>
</dbReference>
<dbReference type="Gene3D" id="3.90.1200.10">
    <property type="match status" value="1"/>
</dbReference>
<dbReference type="RefSeq" id="WP_244556091.1">
    <property type="nucleotide sequence ID" value="NZ_FTNK01000046.1"/>
</dbReference>
<dbReference type="InterPro" id="IPR011009">
    <property type="entry name" value="Kinase-like_dom_sf"/>
</dbReference>
<dbReference type="Proteomes" id="UP000186666">
    <property type="component" value="Unassembled WGS sequence"/>
</dbReference>
<feature type="domain" description="Aminoglycoside phosphotransferase" evidence="1">
    <location>
        <begin position="19"/>
        <end position="205"/>
    </location>
</feature>
<name>A0ABY1KEN2_9BACL</name>
<proteinExistence type="predicted"/>
<keyword evidence="3" id="KW-1185">Reference proteome</keyword>
<reference evidence="2 3" key="1">
    <citation type="submission" date="2017-01" db="EMBL/GenBank/DDBJ databases">
        <authorList>
            <person name="Varghese N."/>
            <person name="Submissions S."/>
        </authorList>
    </citation>
    <scope>NUCLEOTIDE SEQUENCE [LARGE SCALE GENOMIC DNA]</scope>
    <source>
        <strain evidence="2 3">ATCC 23464</strain>
    </source>
</reference>
<evidence type="ECO:0000313" key="3">
    <source>
        <dbReference type="Proteomes" id="UP000186666"/>
    </source>
</evidence>
<organism evidence="2 3">
    <name type="scientific">Paenibacillus macquariensis</name>
    <dbReference type="NCBI Taxonomy" id="948756"/>
    <lineage>
        <taxon>Bacteria</taxon>
        <taxon>Bacillati</taxon>
        <taxon>Bacillota</taxon>
        <taxon>Bacilli</taxon>
        <taxon>Bacillales</taxon>
        <taxon>Paenibacillaceae</taxon>
        <taxon>Paenibacillus</taxon>
    </lineage>
</organism>